<proteinExistence type="predicted"/>
<dbReference type="AlphaFoldDB" id="A0A0R2B4N9"/>
<sequence length="83" mass="9516">MSKESKREKILWTAIAFLAFAIFFTAMTSRIYWLNAFVIPLGLLVKYRGDAALFAKNRKKREFLKEDLVKAGVFKGSPKKEGN</sequence>
<dbReference type="EMBL" id="AYZQ01000004">
    <property type="protein sequence ID" value="KRM71435.1"/>
    <property type="molecule type" value="Genomic_DNA"/>
</dbReference>
<name>A0A0R2B4N9_9LACO</name>
<dbReference type="OrthoDB" id="2329744at2"/>
<keyword evidence="3" id="KW-1185">Reference proteome</keyword>
<organism evidence="2 3">
    <name type="scientific">Lacticaseibacillus brantae DSM 23927</name>
    <dbReference type="NCBI Taxonomy" id="1423727"/>
    <lineage>
        <taxon>Bacteria</taxon>
        <taxon>Bacillati</taxon>
        <taxon>Bacillota</taxon>
        <taxon>Bacilli</taxon>
        <taxon>Lactobacillales</taxon>
        <taxon>Lactobacillaceae</taxon>
        <taxon>Lacticaseibacillus</taxon>
    </lineage>
</organism>
<comment type="caution">
    <text evidence="2">The sequence shown here is derived from an EMBL/GenBank/DDBJ whole genome shotgun (WGS) entry which is preliminary data.</text>
</comment>
<reference evidence="2 3" key="1">
    <citation type="journal article" date="2015" name="Genome Announc.">
        <title>Expanding the biotechnology potential of lactobacilli through comparative genomics of 213 strains and associated genera.</title>
        <authorList>
            <person name="Sun Z."/>
            <person name="Harris H.M."/>
            <person name="McCann A."/>
            <person name="Guo C."/>
            <person name="Argimon S."/>
            <person name="Zhang W."/>
            <person name="Yang X."/>
            <person name="Jeffery I.B."/>
            <person name="Cooney J.C."/>
            <person name="Kagawa T.F."/>
            <person name="Liu W."/>
            <person name="Song Y."/>
            <person name="Salvetti E."/>
            <person name="Wrobel A."/>
            <person name="Rasinkangas P."/>
            <person name="Parkhill J."/>
            <person name="Rea M.C."/>
            <person name="O'Sullivan O."/>
            <person name="Ritari J."/>
            <person name="Douillard F.P."/>
            <person name="Paul Ross R."/>
            <person name="Yang R."/>
            <person name="Briner A.E."/>
            <person name="Felis G.E."/>
            <person name="de Vos W.M."/>
            <person name="Barrangou R."/>
            <person name="Klaenhammer T.R."/>
            <person name="Caufield P.W."/>
            <person name="Cui Y."/>
            <person name="Zhang H."/>
            <person name="O'Toole P.W."/>
        </authorList>
    </citation>
    <scope>NUCLEOTIDE SEQUENCE [LARGE SCALE GENOMIC DNA]</scope>
    <source>
        <strain evidence="2 3">DSM 23927</strain>
    </source>
</reference>
<dbReference type="STRING" id="1423727.FC34_GL001547"/>
<keyword evidence="1" id="KW-0812">Transmembrane</keyword>
<evidence type="ECO:0000313" key="2">
    <source>
        <dbReference type="EMBL" id="KRM71435.1"/>
    </source>
</evidence>
<feature type="transmembrane region" description="Helical" evidence="1">
    <location>
        <begin position="10"/>
        <end position="27"/>
    </location>
</feature>
<dbReference type="Proteomes" id="UP000051672">
    <property type="component" value="Unassembled WGS sequence"/>
</dbReference>
<accession>A0A0R2B4N9</accession>
<gene>
    <name evidence="2" type="ORF">FC34_GL001547</name>
</gene>
<keyword evidence="1" id="KW-1133">Transmembrane helix</keyword>
<keyword evidence="1" id="KW-0472">Membrane</keyword>
<evidence type="ECO:0000313" key="3">
    <source>
        <dbReference type="Proteomes" id="UP000051672"/>
    </source>
</evidence>
<protein>
    <submittedName>
        <fullName evidence="2">Uncharacterized protein</fullName>
    </submittedName>
</protein>
<dbReference type="RefSeq" id="WP_057894829.1">
    <property type="nucleotide sequence ID" value="NZ_AYZQ01000004.1"/>
</dbReference>
<evidence type="ECO:0000256" key="1">
    <source>
        <dbReference type="SAM" id="Phobius"/>
    </source>
</evidence>
<dbReference type="PATRIC" id="fig|1423727.3.peg.1569"/>